<dbReference type="SUPFAM" id="SSF111369">
    <property type="entry name" value="HlyD-like secretion proteins"/>
    <property type="match status" value="1"/>
</dbReference>
<comment type="caution">
    <text evidence="6">The sequence shown here is derived from an EMBL/GenBank/DDBJ whole genome shotgun (WGS) entry which is preliminary data.</text>
</comment>
<sequence>MKTHPFRRSALRLQALALSFGLGLAPAWAGPGHDHGDEPAVPRPAAAPQRLPDGRVALPKPAQRQLGLRTRPVTSASHPLSVTLHALVAADPEAAARVQALNAGRIQPGPRGLPGPGQAVRRGEVLAHVLSSASPLERAGQAAQLAELDAARALAERRLARVRELADTVPRREIEALELELQGLDARRSAARRGLEAREALVAPVDGVIASAAVFSGQVVDARELVFEIVDPRRLRLEALSHDPALAARVVGARIEWGGQARTLRYLGAAPRLREQALPLYFRLDEPAGAPLALGQLLPLQVQTRERVQGLALPSAALVRNPANQTIVWVKTAPEQFAPRTVVVEPLDGATVVVTRGLEEGDRVVVQGATLLNQIR</sequence>
<keyword evidence="4" id="KW-0732">Signal</keyword>
<dbReference type="InterPro" id="IPR058627">
    <property type="entry name" value="MdtA-like_C"/>
</dbReference>
<dbReference type="GO" id="GO:0060003">
    <property type="term" value="P:copper ion export"/>
    <property type="evidence" value="ECO:0007669"/>
    <property type="project" value="TreeGrafter"/>
</dbReference>
<feature type="region of interest" description="Disordered" evidence="3">
    <location>
        <begin position="31"/>
        <end position="53"/>
    </location>
</feature>
<dbReference type="AlphaFoldDB" id="A0A839HGQ6"/>
<protein>
    <submittedName>
        <fullName evidence="6">HlyD family efflux transporter periplasmic adaptor subunit</fullName>
    </submittedName>
</protein>
<organism evidence="6 7">
    <name type="scientific">Aquariibacter albus</name>
    <dbReference type="NCBI Taxonomy" id="2759899"/>
    <lineage>
        <taxon>Bacteria</taxon>
        <taxon>Pseudomonadati</taxon>
        <taxon>Pseudomonadota</taxon>
        <taxon>Betaproteobacteria</taxon>
        <taxon>Burkholderiales</taxon>
        <taxon>Sphaerotilaceae</taxon>
        <taxon>Aquariibacter</taxon>
    </lineage>
</organism>
<evidence type="ECO:0000256" key="2">
    <source>
        <dbReference type="SAM" id="Coils"/>
    </source>
</evidence>
<evidence type="ECO:0000259" key="5">
    <source>
        <dbReference type="Pfam" id="PF25967"/>
    </source>
</evidence>
<evidence type="ECO:0000256" key="1">
    <source>
        <dbReference type="ARBA" id="ARBA00022448"/>
    </source>
</evidence>
<dbReference type="EMBL" id="JACIVI010000001">
    <property type="protein sequence ID" value="MBB1161265.1"/>
    <property type="molecule type" value="Genomic_DNA"/>
</dbReference>
<feature type="coiled-coil region" evidence="2">
    <location>
        <begin position="145"/>
        <end position="194"/>
    </location>
</feature>
<evidence type="ECO:0000256" key="4">
    <source>
        <dbReference type="SAM" id="SignalP"/>
    </source>
</evidence>
<keyword evidence="1" id="KW-0813">Transport</keyword>
<keyword evidence="2" id="KW-0175">Coiled coil</keyword>
<evidence type="ECO:0000313" key="7">
    <source>
        <dbReference type="Proteomes" id="UP000586093"/>
    </source>
</evidence>
<dbReference type="Pfam" id="PF25967">
    <property type="entry name" value="RND-MFP_C"/>
    <property type="match status" value="1"/>
</dbReference>
<dbReference type="Proteomes" id="UP000586093">
    <property type="component" value="Unassembled WGS sequence"/>
</dbReference>
<feature type="domain" description="Multidrug resistance protein MdtA-like C-terminal permuted SH3" evidence="5">
    <location>
        <begin position="313"/>
        <end position="369"/>
    </location>
</feature>
<proteinExistence type="predicted"/>
<keyword evidence="7" id="KW-1185">Reference proteome</keyword>
<reference evidence="6 7" key="1">
    <citation type="submission" date="2020-08" db="EMBL/GenBank/DDBJ databases">
        <title>Aquariorum lacteus gen. nov., sp. nov., a new member of the family Comamonadaceae, isolated from freshwater aquarium.</title>
        <authorList>
            <person name="Chun S.-J."/>
        </authorList>
    </citation>
    <scope>NUCLEOTIDE SEQUENCE [LARGE SCALE GENOMIC DNA]</scope>
    <source>
        <strain evidence="6 7">SJAQ100</strain>
    </source>
</reference>
<dbReference type="PANTHER" id="PTHR30097">
    <property type="entry name" value="CATION EFFLUX SYSTEM PROTEIN CUSB"/>
    <property type="match status" value="1"/>
</dbReference>
<dbReference type="GO" id="GO:0015679">
    <property type="term" value="P:plasma membrane copper ion transport"/>
    <property type="evidence" value="ECO:0007669"/>
    <property type="project" value="TreeGrafter"/>
</dbReference>
<dbReference type="PANTHER" id="PTHR30097:SF4">
    <property type="entry name" value="SLR6042 PROTEIN"/>
    <property type="match status" value="1"/>
</dbReference>
<dbReference type="Gene3D" id="2.40.420.20">
    <property type="match status" value="1"/>
</dbReference>
<dbReference type="Gene3D" id="2.40.50.100">
    <property type="match status" value="1"/>
</dbReference>
<dbReference type="Gene3D" id="1.10.287.470">
    <property type="entry name" value="Helix hairpin bin"/>
    <property type="match status" value="1"/>
</dbReference>
<dbReference type="InterPro" id="IPR051909">
    <property type="entry name" value="MFP_Cation_Efflux"/>
</dbReference>
<dbReference type="RefSeq" id="WP_182661904.1">
    <property type="nucleotide sequence ID" value="NZ_JACIVI010000001.1"/>
</dbReference>
<evidence type="ECO:0000256" key="3">
    <source>
        <dbReference type="SAM" id="MobiDB-lite"/>
    </source>
</evidence>
<gene>
    <name evidence="6" type="ORF">H4F90_04635</name>
</gene>
<evidence type="ECO:0000313" key="6">
    <source>
        <dbReference type="EMBL" id="MBB1161265.1"/>
    </source>
</evidence>
<feature type="signal peptide" evidence="4">
    <location>
        <begin position="1"/>
        <end position="29"/>
    </location>
</feature>
<feature type="chain" id="PRO_5032972736" evidence="4">
    <location>
        <begin position="30"/>
        <end position="376"/>
    </location>
</feature>
<dbReference type="GO" id="GO:0030313">
    <property type="term" value="C:cell envelope"/>
    <property type="evidence" value="ECO:0007669"/>
    <property type="project" value="TreeGrafter"/>
</dbReference>
<accession>A0A839HGQ6</accession>
<name>A0A839HGQ6_9BURK</name>